<keyword evidence="2" id="KW-1185">Reference proteome</keyword>
<gene>
    <name evidence="1" type="ORF">NX02_02110</name>
</gene>
<evidence type="ECO:0000313" key="1">
    <source>
        <dbReference type="EMBL" id="AHE52183.1"/>
    </source>
</evidence>
<dbReference type="Proteomes" id="UP000018851">
    <property type="component" value="Chromosome"/>
</dbReference>
<organism evidence="1 2">
    <name type="scientific">Sphingomonas sanxanigenens DSM 19645 = NX02</name>
    <dbReference type="NCBI Taxonomy" id="1123269"/>
    <lineage>
        <taxon>Bacteria</taxon>
        <taxon>Pseudomonadati</taxon>
        <taxon>Pseudomonadota</taxon>
        <taxon>Alphaproteobacteria</taxon>
        <taxon>Sphingomonadales</taxon>
        <taxon>Sphingomonadaceae</taxon>
        <taxon>Sphingomonas</taxon>
    </lineage>
</organism>
<proteinExistence type="predicted"/>
<dbReference type="PATRIC" id="fig|1123269.5.peg.415"/>
<dbReference type="EMBL" id="CP006644">
    <property type="protein sequence ID" value="AHE52183.1"/>
    <property type="molecule type" value="Genomic_DNA"/>
</dbReference>
<accession>W0A776</accession>
<dbReference type="HOGENOM" id="CLU_3157925_0_0_5"/>
<dbReference type="KEGG" id="ssan:NX02_02110"/>
<protein>
    <submittedName>
        <fullName evidence="1">Uncharacterized protein</fullName>
    </submittedName>
</protein>
<sequence length="48" mass="5315">MLMDRLLANRRGVALTPEERARLESTISEVRTFEPLSTAEQNPASGAE</sequence>
<reference evidence="1 2" key="1">
    <citation type="submission" date="2013-07" db="EMBL/GenBank/DDBJ databases">
        <title>Completed genome of Sphingomonas sanxanigenens NX02.</title>
        <authorList>
            <person name="Ma T."/>
            <person name="Huang H."/>
            <person name="Wu M."/>
            <person name="Li X."/>
            <person name="Li G."/>
        </authorList>
    </citation>
    <scope>NUCLEOTIDE SEQUENCE [LARGE SCALE GENOMIC DNA]</scope>
    <source>
        <strain evidence="1 2">NX02</strain>
    </source>
</reference>
<evidence type="ECO:0000313" key="2">
    <source>
        <dbReference type="Proteomes" id="UP000018851"/>
    </source>
</evidence>
<name>W0A776_9SPHN</name>
<dbReference type="AlphaFoldDB" id="W0A776"/>
<dbReference type="STRING" id="1123269.NX02_02110"/>